<comment type="caution">
    <text evidence="6">The sequence shown here is derived from an EMBL/GenBank/DDBJ whole genome shotgun (WGS) entry which is preliminary data.</text>
</comment>
<accession>K2K4N5</accession>
<dbReference type="PROSITE" id="PS00060">
    <property type="entry name" value="ADH_IRON_2"/>
    <property type="match status" value="1"/>
</dbReference>
<dbReference type="AlphaFoldDB" id="K2K4N5"/>
<dbReference type="InterPro" id="IPR018211">
    <property type="entry name" value="ADH_Fe_CS"/>
</dbReference>
<keyword evidence="7" id="KW-1185">Reference proteome</keyword>
<dbReference type="SUPFAM" id="SSF56796">
    <property type="entry name" value="Dehydroquinate synthase-like"/>
    <property type="match status" value="1"/>
</dbReference>
<dbReference type="InterPro" id="IPR001670">
    <property type="entry name" value="ADH_Fe/GldA"/>
</dbReference>
<dbReference type="InterPro" id="IPR044731">
    <property type="entry name" value="BDH-like"/>
</dbReference>
<evidence type="ECO:0000256" key="3">
    <source>
        <dbReference type="ARBA" id="ARBA00023002"/>
    </source>
</evidence>
<organism evidence="6 7">
    <name type="scientific">Gallaecimonas xiamenensis 3-C-1</name>
    <dbReference type="NCBI Taxonomy" id="745411"/>
    <lineage>
        <taxon>Bacteria</taxon>
        <taxon>Pseudomonadati</taxon>
        <taxon>Pseudomonadota</taxon>
        <taxon>Gammaproteobacteria</taxon>
        <taxon>Enterobacterales</taxon>
        <taxon>Gallaecimonadaceae</taxon>
        <taxon>Gallaecimonas</taxon>
    </lineage>
</organism>
<dbReference type="EMBL" id="AMRI01000001">
    <property type="protein sequence ID" value="EKE77909.1"/>
    <property type="molecule type" value="Genomic_DNA"/>
</dbReference>
<protein>
    <submittedName>
        <fullName evidence="6">Aldehyde reductase</fullName>
    </submittedName>
</protein>
<feature type="domain" description="Alcohol dehydrogenase iron-type/glycerol dehydrogenase GldA" evidence="4">
    <location>
        <begin position="9"/>
        <end position="173"/>
    </location>
</feature>
<dbReference type="PANTHER" id="PTHR43633">
    <property type="entry name" value="ALCOHOL DEHYDROGENASE YQHD"/>
    <property type="match status" value="1"/>
</dbReference>
<comment type="cofactor">
    <cofactor evidence="1">
        <name>Fe cation</name>
        <dbReference type="ChEBI" id="CHEBI:24875"/>
    </cofactor>
</comment>
<sequence>MNNFVFQSPTLIRFGEGEIANLAQHIPPQAKVLLTYGGGSIFQNGVYDQVKAALVGHQVGEFGDIEPNPRYPTLMKAVELIRNEGYDYLLAVGGGSVLDGTKFIAAAVCFEGTDPWQILSQDAPVKAALPLASVLTLPATGSETNGAAVVTRGEDKLSFYSDLVKPQFAVLDPTTTYSLPPRQVANGIVDAFVHVMEQYLTTGGAPVQDRFAEGVMLTLIEEGPKALAQPTSYEARANLMWAATMALNGILGVGVPQDWSTHALGHELTARFGLDHGRTLAVVLPALLRVRKDAKGAKLLQFAERVFAITEGDNEARIEAGIAAMEAFFRSLEMGTRLRDYDLDETVVDGLVGALERKGMTALGEDGGVSLEVSRAVFNAAL</sequence>
<evidence type="ECO:0000259" key="5">
    <source>
        <dbReference type="Pfam" id="PF25137"/>
    </source>
</evidence>
<dbReference type="GO" id="GO:0046872">
    <property type="term" value="F:metal ion binding"/>
    <property type="evidence" value="ECO:0007669"/>
    <property type="project" value="InterPro"/>
</dbReference>
<dbReference type="GO" id="GO:0008106">
    <property type="term" value="F:alcohol dehydrogenase (NADP+) activity"/>
    <property type="evidence" value="ECO:0007669"/>
    <property type="project" value="TreeGrafter"/>
</dbReference>
<dbReference type="GO" id="GO:1990002">
    <property type="term" value="F:methylglyoxal reductase (NADPH) (acetol producing) activity"/>
    <property type="evidence" value="ECO:0007669"/>
    <property type="project" value="TreeGrafter"/>
</dbReference>
<dbReference type="PANTHER" id="PTHR43633:SF1">
    <property type="entry name" value="ALCOHOL DEHYDROGENASE YQHD"/>
    <property type="match status" value="1"/>
</dbReference>
<dbReference type="PATRIC" id="fig|745411.4.peg.106"/>
<feature type="domain" description="Fe-containing alcohol dehydrogenase-like C-terminal" evidence="5">
    <location>
        <begin position="185"/>
        <end position="349"/>
    </location>
</feature>
<dbReference type="GO" id="GO:0005829">
    <property type="term" value="C:cytosol"/>
    <property type="evidence" value="ECO:0007669"/>
    <property type="project" value="TreeGrafter"/>
</dbReference>
<keyword evidence="3" id="KW-0560">Oxidoreductase</keyword>
<dbReference type="CDD" id="cd08187">
    <property type="entry name" value="BDH"/>
    <property type="match status" value="1"/>
</dbReference>
<dbReference type="Pfam" id="PF00465">
    <property type="entry name" value="Fe-ADH"/>
    <property type="match status" value="1"/>
</dbReference>
<comment type="similarity">
    <text evidence="2">Belongs to the iron-containing alcohol dehydrogenase family.</text>
</comment>
<evidence type="ECO:0000313" key="7">
    <source>
        <dbReference type="Proteomes" id="UP000006755"/>
    </source>
</evidence>
<dbReference type="FunFam" id="3.40.50.1970:FF:000003">
    <property type="entry name" value="Alcohol dehydrogenase, iron-containing"/>
    <property type="match status" value="1"/>
</dbReference>
<dbReference type="Proteomes" id="UP000006755">
    <property type="component" value="Unassembled WGS sequence"/>
</dbReference>
<dbReference type="OrthoDB" id="9815791at2"/>
<reference evidence="6 7" key="1">
    <citation type="journal article" date="2012" name="J. Bacteriol.">
        <title>Genome Sequence of Gallaecimonas xiamenensis Type Strain 3-C-1.</title>
        <authorList>
            <person name="Lai Q."/>
            <person name="Wang L."/>
            <person name="Wang W."/>
            <person name="Shao Z."/>
        </authorList>
    </citation>
    <scope>NUCLEOTIDE SEQUENCE [LARGE SCALE GENOMIC DNA]</scope>
    <source>
        <strain evidence="6 7">3-C-1</strain>
    </source>
</reference>
<dbReference type="Pfam" id="PF25137">
    <property type="entry name" value="ADH_Fe_C"/>
    <property type="match status" value="1"/>
</dbReference>
<dbReference type="RefSeq" id="WP_008482197.1">
    <property type="nucleotide sequence ID" value="NZ_AMRI01000001.1"/>
</dbReference>
<gene>
    <name evidence="6" type="ORF">B3C1_00575</name>
</gene>
<dbReference type="InterPro" id="IPR056798">
    <property type="entry name" value="ADH_Fe_C"/>
</dbReference>
<evidence type="ECO:0000259" key="4">
    <source>
        <dbReference type="Pfam" id="PF00465"/>
    </source>
</evidence>
<name>K2K4N5_9GAMM</name>
<dbReference type="eggNOG" id="COG1979">
    <property type="taxonomic scope" value="Bacteria"/>
</dbReference>
<dbReference type="Gene3D" id="1.20.1090.10">
    <property type="entry name" value="Dehydroquinate synthase-like - alpha domain"/>
    <property type="match status" value="1"/>
</dbReference>
<dbReference type="PROSITE" id="PS00913">
    <property type="entry name" value="ADH_IRON_1"/>
    <property type="match status" value="1"/>
</dbReference>
<evidence type="ECO:0000256" key="1">
    <source>
        <dbReference type="ARBA" id="ARBA00001962"/>
    </source>
</evidence>
<evidence type="ECO:0000313" key="6">
    <source>
        <dbReference type="EMBL" id="EKE77909.1"/>
    </source>
</evidence>
<dbReference type="GO" id="GO:1990362">
    <property type="term" value="F:butanol dehydrogenase (NAD+) activity"/>
    <property type="evidence" value="ECO:0007669"/>
    <property type="project" value="InterPro"/>
</dbReference>
<dbReference type="Gene3D" id="3.40.50.1970">
    <property type="match status" value="1"/>
</dbReference>
<proteinExistence type="inferred from homology"/>
<dbReference type="STRING" id="745411.B3C1_00575"/>
<evidence type="ECO:0000256" key="2">
    <source>
        <dbReference type="ARBA" id="ARBA00007358"/>
    </source>
</evidence>